<feature type="signal peptide" evidence="1">
    <location>
        <begin position="1"/>
        <end position="25"/>
    </location>
</feature>
<evidence type="ECO:0000313" key="3">
    <source>
        <dbReference type="Proteomes" id="UP001215280"/>
    </source>
</evidence>
<evidence type="ECO:0000313" key="2">
    <source>
        <dbReference type="EMBL" id="KAJ7765940.1"/>
    </source>
</evidence>
<accession>A0AAD7NM46</accession>
<keyword evidence="3" id="KW-1185">Reference proteome</keyword>
<gene>
    <name evidence="2" type="ORF">DFH07DRAFT_737496</name>
</gene>
<sequence>MGSFTFFFSLALCLVVVSISPLVAAHAHGHSQHPGRNVASATEIQLPALTLRSQATAFTFDLESALPPATSTSAPLSVLPSACAGYEGPGNECTANMTAASVTFEDCGTPFTVCRCTDANMTMATVVDRLGRVPVGLRRFVGAVMILGGETQAYTNLSTGDIHMFGVTEMDTWVHEATHAFDFAVPTAPHSNSTRWTTATSQDSCAPDDYSLTNRVEDFAQMSVMKVYMLLHNGNLPPGFQSGCMSNQLNFMSTLPLYNATRLFGNTCHINDALPGVRCVFVFCEGSLIFADLFKGTARPRQSWTQREPSRRSLWVLLPVPVLRLKLRWQTRPTQGIHSTRQYTGVVSLRC</sequence>
<reference evidence="2" key="1">
    <citation type="submission" date="2023-03" db="EMBL/GenBank/DDBJ databases">
        <title>Massive genome expansion in bonnet fungi (Mycena s.s.) driven by repeated elements and novel gene families across ecological guilds.</title>
        <authorList>
            <consortium name="Lawrence Berkeley National Laboratory"/>
            <person name="Harder C.B."/>
            <person name="Miyauchi S."/>
            <person name="Viragh M."/>
            <person name="Kuo A."/>
            <person name="Thoen E."/>
            <person name="Andreopoulos B."/>
            <person name="Lu D."/>
            <person name="Skrede I."/>
            <person name="Drula E."/>
            <person name="Henrissat B."/>
            <person name="Morin E."/>
            <person name="Kohler A."/>
            <person name="Barry K."/>
            <person name="LaButti K."/>
            <person name="Morin E."/>
            <person name="Salamov A."/>
            <person name="Lipzen A."/>
            <person name="Mereny Z."/>
            <person name="Hegedus B."/>
            <person name="Baldrian P."/>
            <person name="Stursova M."/>
            <person name="Weitz H."/>
            <person name="Taylor A."/>
            <person name="Grigoriev I.V."/>
            <person name="Nagy L.G."/>
            <person name="Martin F."/>
            <person name="Kauserud H."/>
        </authorList>
    </citation>
    <scope>NUCLEOTIDE SEQUENCE</scope>
    <source>
        <strain evidence="2">CBHHK188m</strain>
    </source>
</reference>
<feature type="chain" id="PRO_5041979801" evidence="1">
    <location>
        <begin position="26"/>
        <end position="351"/>
    </location>
</feature>
<comment type="caution">
    <text evidence="2">The sequence shown here is derived from an EMBL/GenBank/DDBJ whole genome shotgun (WGS) entry which is preliminary data.</text>
</comment>
<dbReference type="SUPFAM" id="SSF55486">
    <property type="entry name" value="Metalloproteases ('zincins'), catalytic domain"/>
    <property type="match status" value="1"/>
</dbReference>
<dbReference type="Proteomes" id="UP001215280">
    <property type="component" value="Unassembled WGS sequence"/>
</dbReference>
<dbReference type="EMBL" id="JARJLG010000034">
    <property type="protein sequence ID" value="KAJ7765940.1"/>
    <property type="molecule type" value="Genomic_DNA"/>
</dbReference>
<name>A0AAD7NM46_9AGAR</name>
<protein>
    <submittedName>
        <fullName evidence="2">Uncharacterized protein</fullName>
    </submittedName>
</protein>
<proteinExistence type="predicted"/>
<evidence type="ECO:0000256" key="1">
    <source>
        <dbReference type="SAM" id="SignalP"/>
    </source>
</evidence>
<organism evidence="2 3">
    <name type="scientific">Mycena maculata</name>
    <dbReference type="NCBI Taxonomy" id="230809"/>
    <lineage>
        <taxon>Eukaryota</taxon>
        <taxon>Fungi</taxon>
        <taxon>Dikarya</taxon>
        <taxon>Basidiomycota</taxon>
        <taxon>Agaricomycotina</taxon>
        <taxon>Agaricomycetes</taxon>
        <taxon>Agaricomycetidae</taxon>
        <taxon>Agaricales</taxon>
        <taxon>Marasmiineae</taxon>
        <taxon>Mycenaceae</taxon>
        <taxon>Mycena</taxon>
    </lineage>
</organism>
<dbReference type="AlphaFoldDB" id="A0AAD7NM46"/>
<keyword evidence="1" id="KW-0732">Signal</keyword>